<proteinExistence type="predicted"/>
<dbReference type="PANTHER" id="PTHR22792:SF132">
    <property type="entry name" value="LA-RELATED PROTEIN 1"/>
    <property type="match status" value="1"/>
</dbReference>
<organism evidence="5 6">
    <name type="scientific">Apiospora rasikravindrae</name>
    <dbReference type="NCBI Taxonomy" id="990691"/>
    <lineage>
        <taxon>Eukaryota</taxon>
        <taxon>Fungi</taxon>
        <taxon>Dikarya</taxon>
        <taxon>Ascomycota</taxon>
        <taxon>Pezizomycotina</taxon>
        <taxon>Sordariomycetes</taxon>
        <taxon>Xylariomycetidae</taxon>
        <taxon>Amphisphaeriales</taxon>
        <taxon>Apiosporaceae</taxon>
        <taxon>Apiospora</taxon>
    </lineage>
</organism>
<dbReference type="PANTHER" id="PTHR22792">
    <property type="entry name" value="LUPUS LA PROTEIN-RELATED"/>
    <property type="match status" value="1"/>
</dbReference>
<feature type="compositionally biased region" description="Polar residues" evidence="3">
    <location>
        <begin position="820"/>
        <end position="852"/>
    </location>
</feature>
<keyword evidence="6" id="KW-1185">Reference proteome</keyword>
<gene>
    <name evidence="5" type="ORF">PG993_000520</name>
</gene>
<protein>
    <submittedName>
        <fullName evidence="5">La domain family</fullName>
    </submittedName>
</protein>
<feature type="compositionally biased region" description="Polar residues" evidence="3">
    <location>
        <begin position="91"/>
        <end position="105"/>
    </location>
</feature>
<name>A0ABR1UBI6_9PEZI</name>
<evidence type="ECO:0000259" key="4">
    <source>
        <dbReference type="PROSITE" id="PS50961"/>
    </source>
</evidence>
<feature type="compositionally biased region" description="Low complexity" evidence="3">
    <location>
        <begin position="443"/>
        <end position="457"/>
    </location>
</feature>
<dbReference type="Gene3D" id="1.10.10.10">
    <property type="entry name" value="Winged helix-like DNA-binding domain superfamily/Winged helix DNA-binding domain"/>
    <property type="match status" value="1"/>
</dbReference>
<evidence type="ECO:0000256" key="2">
    <source>
        <dbReference type="PROSITE-ProRule" id="PRU00332"/>
    </source>
</evidence>
<reference evidence="5 6" key="1">
    <citation type="submission" date="2023-01" db="EMBL/GenBank/DDBJ databases">
        <title>Analysis of 21 Apiospora genomes using comparative genomics revels a genus with tremendous synthesis potential of carbohydrate active enzymes and secondary metabolites.</title>
        <authorList>
            <person name="Sorensen T."/>
        </authorList>
    </citation>
    <scope>NUCLEOTIDE SEQUENCE [LARGE SCALE GENOMIC DNA]</scope>
    <source>
        <strain evidence="5 6">CBS 33761</strain>
    </source>
</reference>
<feature type="region of interest" description="Disordered" evidence="3">
    <location>
        <begin position="1"/>
        <end position="539"/>
    </location>
</feature>
<feature type="compositionally biased region" description="Polar residues" evidence="3">
    <location>
        <begin position="52"/>
        <end position="73"/>
    </location>
</feature>
<feature type="compositionally biased region" description="Polar residues" evidence="3">
    <location>
        <begin position="570"/>
        <end position="590"/>
    </location>
</feature>
<accession>A0ABR1UBI6</accession>
<dbReference type="InterPro" id="IPR045180">
    <property type="entry name" value="La_dom_prot"/>
</dbReference>
<dbReference type="SMART" id="SM00715">
    <property type="entry name" value="LA"/>
    <property type="match status" value="1"/>
</dbReference>
<feature type="compositionally biased region" description="Gly residues" evidence="3">
    <location>
        <begin position="350"/>
        <end position="360"/>
    </location>
</feature>
<feature type="compositionally biased region" description="Low complexity" evidence="3">
    <location>
        <begin position="367"/>
        <end position="376"/>
    </location>
</feature>
<evidence type="ECO:0000313" key="5">
    <source>
        <dbReference type="EMBL" id="KAK8055293.1"/>
    </source>
</evidence>
<feature type="compositionally biased region" description="Polar residues" evidence="3">
    <location>
        <begin position="196"/>
        <end position="235"/>
    </location>
</feature>
<feature type="compositionally biased region" description="Low complexity" evidence="3">
    <location>
        <begin position="35"/>
        <end position="51"/>
    </location>
</feature>
<feature type="compositionally biased region" description="Basic and acidic residues" evidence="3">
    <location>
        <begin position="258"/>
        <end position="267"/>
    </location>
</feature>
<dbReference type="SUPFAM" id="SSF46785">
    <property type="entry name" value="Winged helix' DNA-binding domain"/>
    <property type="match status" value="1"/>
</dbReference>
<dbReference type="Pfam" id="PF05383">
    <property type="entry name" value="La"/>
    <property type="match status" value="1"/>
</dbReference>
<feature type="compositionally biased region" description="Basic and acidic residues" evidence="3">
    <location>
        <begin position="308"/>
        <end position="321"/>
    </location>
</feature>
<dbReference type="InterPro" id="IPR036390">
    <property type="entry name" value="WH_DNA-bd_sf"/>
</dbReference>
<feature type="domain" description="HTH La-type RNA-binding" evidence="4">
    <location>
        <begin position="620"/>
        <end position="714"/>
    </location>
</feature>
<dbReference type="CDD" id="cd07323">
    <property type="entry name" value="LAM"/>
    <property type="match status" value="1"/>
</dbReference>
<feature type="region of interest" description="Disordered" evidence="3">
    <location>
        <begin position="779"/>
        <end position="871"/>
    </location>
</feature>
<comment type="caution">
    <text evidence="5">The sequence shown here is derived from an EMBL/GenBank/DDBJ whole genome shotgun (WGS) entry which is preliminary data.</text>
</comment>
<feature type="compositionally biased region" description="Basic and acidic residues" evidence="3">
    <location>
        <begin position="275"/>
        <end position="285"/>
    </location>
</feature>
<sequence>MSATQFSYAQAARGQVSSPAAAQMADSNHGLAAESVTSSAQSTTPSTALSTVSNDVDSAADPTQSQSGQSDLANQVALESDVQNSKEEDTTSVAASVQQPSTQPLNEKKQSPDNVSQGNDRRPRGTTSSARGTDVTDAKKPGKRNNKKSRGNEKDSEPEQVAEKEKEVEEPKVALADAPLPVVNPWTRRAEAQATKVKTSPSPAVAPQSSNGLNKPSQIAGSTPSNVDSRSTRLAPSNGVEGNGQHMRMTNGAKAQKKASESARDGSRPVPRGNRAGDKNAKDVADPLPAVSDPSSWPTPETAATEVKPQEKDEVKDDNKSDTGANQKTKWVQIPFVPTVNFTTPINRGTGRGGSRGGSRGGREAGARASNAASTGERNNSGHKNAGDKSADAGSNGPSKRASVDGTMGSRDVRKSLGTSGDATKALTGVSQINGKAEPFKPSQGAQSSSASDQHQGIEAPKGTANKFEQGPRVSEGQKDPSHQGTKNFQNGRGEGGRRGGARGRGGHSNANSQSHHHGYPPNGQHFAGPNMAGPNMAGRQNPYAANLAHMGYGAPYPGMNQAAGHRGSNRSQSGTSNSYNQRGPANGSRSYRPPPINNAAFDPMMAPNGLMPMAAPYYPSEPGSLLDLVMTQLEYYFSVDNLCKDTWLREHMDSQGYVKLDLIRDFKRIKRSTQDINLLRFACEQAHGIEYVIGDDQQERIRRKANWEDWVLPVQRRHVSVGSDPGPQNVYVPNRHSYNAYAPHMMPAHYPMEHQAVFSPSYMEHPYPPYMNGFSYGPPRNPEVGDAPNGQAAPGGSRLSANVPEFSPSTPMAPADAQFSDQGRPSLKQSKQTGEVATTNGEAAPTTNGASENGVPHTNGAGDSAAVESQ</sequence>
<dbReference type="PROSITE" id="PS50961">
    <property type="entry name" value="HTH_LA"/>
    <property type="match status" value="1"/>
</dbReference>
<dbReference type="Proteomes" id="UP001444661">
    <property type="component" value="Unassembled WGS sequence"/>
</dbReference>
<evidence type="ECO:0000256" key="1">
    <source>
        <dbReference type="ARBA" id="ARBA00022884"/>
    </source>
</evidence>
<feature type="region of interest" description="Disordered" evidence="3">
    <location>
        <begin position="560"/>
        <end position="601"/>
    </location>
</feature>
<evidence type="ECO:0000313" key="6">
    <source>
        <dbReference type="Proteomes" id="UP001444661"/>
    </source>
</evidence>
<dbReference type="InterPro" id="IPR006630">
    <property type="entry name" value="La_HTH"/>
</dbReference>
<evidence type="ECO:0000256" key="3">
    <source>
        <dbReference type="SAM" id="MobiDB-lite"/>
    </source>
</evidence>
<dbReference type="InterPro" id="IPR036388">
    <property type="entry name" value="WH-like_DNA-bd_sf"/>
</dbReference>
<dbReference type="EMBL" id="JAQQWK010000001">
    <property type="protein sequence ID" value="KAK8055293.1"/>
    <property type="molecule type" value="Genomic_DNA"/>
</dbReference>
<keyword evidence="1 2" id="KW-0694">RNA-binding</keyword>
<feature type="compositionally biased region" description="Basic and acidic residues" evidence="3">
    <location>
        <begin position="150"/>
        <end position="172"/>
    </location>
</feature>